<evidence type="ECO:0000256" key="2">
    <source>
        <dbReference type="SAM" id="Phobius"/>
    </source>
</evidence>
<feature type="compositionally biased region" description="Polar residues" evidence="1">
    <location>
        <begin position="283"/>
        <end position="299"/>
    </location>
</feature>
<keyword evidence="2" id="KW-0812">Transmembrane</keyword>
<feature type="compositionally biased region" description="Polar residues" evidence="1">
    <location>
        <begin position="235"/>
        <end position="244"/>
    </location>
</feature>
<comment type="caution">
    <text evidence="3">The sequence shown here is derived from an EMBL/GenBank/DDBJ whole genome shotgun (WGS) entry which is preliminary data.</text>
</comment>
<keyword evidence="2" id="KW-1133">Transmembrane helix</keyword>
<evidence type="ECO:0000313" key="4">
    <source>
        <dbReference type="Proteomes" id="UP001152607"/>
    </source>
</evidence>
<dbReference type="InterPro" id="IPR013083">
    <property type="entry name" value="Znf_RING/FYVE/PHD"/>
</dbReference>
<feature type="region of interest" description="Disordered" evidence="1">
    <location>
        <begin position="182"/>
        <end position="211"/>
    </location>
</feature>
<feature type="region of interest" description="Disordered" evidence="1">
    <location>
        <begin position="85"/>
        <end position="123"/>
    </location>
</feature>
<sequence length="418" mass="46497">MADFNYGNPLNDQVPHPNPPPIMRSQDPDSLAPHYSAYHAPFMNNPDGPIYPRLQGQYRTRLPDPPMMYATYMTSNHPFALYGAPAPRPEEHHATPSGVTFQPPVDGPPLSSAHAQFPDPQHQRDSYFRNLHHRTLTPPGMVDGPTRPSSLQPNATDSLSLPPQGAWNLPLFSEFYRHGPMGSASTAPLRPNPPGNGAIPPPTTGNGRPMRTGPVNVDMRLPYVVPNRVPLSQRPHVSSTQAARTSERSERQMAAIVNQHSHRPGDNTSPRTSHRRSFDRYSTDLSLPGNSPESDASHTPTHRSIRRRMGDGFESPEHRALVMAARHDSGIPSTHQIQQLKGRLSRHVRGELEKDVSPTCDICQRDYSEKLVEPSEDEEVAVKLPCKHVFGEHCIHTWVCSFLICLCFFLILNCANPS</sequence>
<dbReference type="Proteomes" id="UP001152607">
    <property type="component" value="Unassembled WGS sequence"/>
</dbReference>
<feature type="compositionally biased region" description="Pro residues" evidence="1">
    <location>
        <begin position="190"/>
        <end position="203"/>
    </location>
</feature>
<evidence type="ECO:0000256" key="1">
    <source>
        <dbReference type="SAM" id="MobiDB-lite"/>
    </source>
</evidence>
<dbReference type="SUPFAM" id="SSF57850">
    <property type="entry name" value="RING/U-box"/>
    <property type="match status" value="1"/>
</dbReference>
<feature type="compositionally biased region" description="Polar residues" evidence="1">
    <location>
        <begin position="147"/>
        <end position="158"/>
    </location>
</feature>
<proteinExistence type="predicted"/>
<dbReference type="EMBL" id="CAOQHR010000001">
    <property type="protein sequence ID" value="CAI6261286.1"/>
    <property type="molecule type" value="Genomic_DNA"/>
</dbReference>
<feature type="region of interest" description="Disordered" evidence="1">
    <location>
        <begin position="227"/>
        <end position="309"/>
    </location>
</feature>
<feature type="transmembrane region" description="Helical" evidence="2">
    <location>
        <begin position="395"/>
        <end position="415"/>
    </location>
</feature>
<evidence type="ECO:0000313" key="3">
    <source>
        <dbReference type="EMBL" id="CAI6261286.1"/>
    </source>
</evidence>
<feature type="region of interest" description="Disordered" evidence="1">
    <location>
        <begin position="1"/>
        <end position="34"/>
    </location>
</feature>
<keyword evidence="2" id="KW-0472">Membrane</keyword>
<protein>
    <recommendedName>
        <fullName evidence="5">RING-type domain-containing protein</fullName>
    </recommendedName>
</protein>
<dbReference type="AlphaFoldDB" id="A0A9W4U3H2"/>
<reference evidence="3" key="1">
    <citation type="submission" date="2023-01" db="EMBL/GenBank/DDBJ databases">
        <authorList>
            <person name="Van Ghelder C."/>
            <person name="Rancurel C."/>
        </authorList>
    </citation>
    <scope>NUCLEOTIDE SEQUENCE</scope>
    <source>
        <strain evidence="3">CNCM I-4278</strain>
    </source>
</reference>
<dbReference type="Gene3D" id="3.30.40.10">
    <property type="entry name" value="Zinc/RING finger domain, C3HC4 (zinc finger)"/>
    <property type="match status" value="1"/>
</dbReference>
<dbReference type="OrthoDB" id="8062037at2759"/>
<keyword evidence="4" id="KW-1185">Reference proteome</keyword>
<organism evidence="3 4">
    <name type="scientific">Periconia digitata</name>
    <dbReference type="NCBI Taxonomy" id="1303443"/>
    <lineage>
        <taxon>Eukaryota</taxon>
        <taxon>Fungi</taxon>
        <taxon>Dikarya</taxon>
        <taxon>Ascomycota</taxon>
        <taxon>Pezizomycotina</taxon>
        <taxon>Dothideomycetes</taxon>
        <taxon>Pleosporomycetidae</taxon>
        <taxon>Pleosporales</taxon>
        <taxon>Massarineae</taxon>
        <taxon>Periconiaceae</taxon>
        <taxon>Periconia</taxon>
    </lineage>
</organism>
<evidence type="ECO:0008006" key="5">
    <source>
        <dbReference type="Google" id="ProtNLM"/>
    </source>
</evidence>
<feature type="region of interest" description="Disordered" evidence="1">
    <location>
        <begin position="135"/>
        <end position="158"/>
    </location>
</feature>
<accession>A0A9W4U3H2</accession>
<name>A0A9W4U3H2_9PLEO</name>
<gene>
    <name evidence="3" type="ORF">PDIGIT_LOCUS1358</name>
</gene>